<feature type="domain" description="RNA polymerase sigma-70 region 2" evidence="5">
    <location>
        <begin position="16"/>
        <end position="80"/>
    </location>
</feature>
<dbReference type="EMBL" id="QQYZ01000005">
    <property type="protein sequence ID" value="RSY87551.1"/>
    <property type="molecule type" value="Genomic_DNA"/>
</dbReference>
<sequence>MGGSVAAEAVSDLERLVRQFRPALVAFFSRRVASPAEAEDLTQEVFVRLAQSNIDAVESTEAFIFRVATNLLRDGSRRERVRAAYRASFEQEDGIGIDTIDPHRIAASRETIGILWAAIQALPEPTQQIFILYRVENIQKQTIADNFGYNVRTVEKHISRALVFLARRMGGRA</sequence>
<dbReference type="Pfam" id="PF04542">
    <property type="entry name" value="Sigma70_r2"/>
    <property type="match status" value="1"/>
</dbReference>
<comment type="similarity">
    <text evidence="1">Belongs to the sigma-70 factor family. ECF subfamily.</text>
</comment>
<evidence type="ECO:0000256" key="1">
    <source>
        <dbReference type="ARBA" id="ARBA00010641"/>
    </source>
</evidence>
<protein>
    <submittedName>
        <fullName evidence="8">RNA polymerase sigma factor</fullName>
    </submittedName>
</protein>
<proteinExistence type="inferred from homology"/>
<dbReference type="PANTHER" id="PTHR43133">
    <property type="entry name" value="RNA POLYMERASE ECF-TYPE SIGMA FACTO"/>
    <property type="match status" value="1"/>
</dbReference>
<comment type="caution">
    <text evidence="8">The sequence shown here is derived from an EMBL/GenBank/DDBJ whole genome shotgun (WGS) entry which is preliminary data.</text>
</comment>
<evidence type="ECO:0000256" key="2">
    <source>
        <dbReference type="ARBA" id="ARBA00023015"/>
    </source>
</evidence>
<dbReference type="InterPro" id="IPR036388">
    <property type="entry name" value="WH-like_DNA-bd_sf"/>
</dbReference>
<evidence type="ECO:0000256" key="3">
    <source>
        <dbReference type="ARBA" id="ARBA00023082"/>
    </source>
</evidence>
<dbReference type="Gene3D" id="1.10.10.10">
    <property type="entry name" value="Winged helix-like DNA-binding domain superfamily/Winged helix DNA-binding domain"/>
    <property type="match status" value="1"/>
</dbReference>
<dbReference type="InterPro" id="IPR014284">
    <property type="entry name" value="RNA_pol_sigma-70_dom"/>
</dbReference>
<dbReference type="Proteomes" id="UP000286681">
    <property type="component" value="Unassembled WGS sequence"/>
</dbReference>
<dbReference type="NCBIfam" id="TIGR02937">
    <property type="entry name" value="sigma70-ECF"/>
    <property type="match status" value="1"/>
</dbReference>
<dbReference type="SUPFAM" id="SSF88946">
    <property type="entry name" value="Sigma2 domain of RNA polymerase sigma factors"/>
    <property type="match status" value="1"/>
</dbReference>
<keyword evidence="2" id="KW-0805">Transcription regulation</keyword>
<dbReference type="GO" id="GO:0006352">
    <property type="term" value="P:DNA-templated transcription initiation"/>
    <property type="evidence" value="ECO:0007669"/>
    <property type="project" value="InterPro"/>
</dbReference>
<dbReference type="GO" id="GO:0003677">
    <property type="term" value="F:DNA binding"/>
    <property type="evidence" value="ECO:0007669"/>
    <property type="project" value="InterPro"/>
</dbReference>
<dbReference type="InterPro" id="IPR007627">
    <property type="entry name" value="RNA_pol_sigma70_r2"/>
</dbReference>
<evidence type="ECO:0000313" key="9">
    <source>
        <dbReference type="Proteomes" id="UP000286681"/>
    </source>
</evidence>
<dbReference type="InterPro" id="IPR039425">
    <property type="entry name" value="RNA_pol_sigma-70-like"/>
</dbReference>
<dbReference type="EMBL" id="QQWO01000025">
    <property type="protein sequence ID" value="RSU99193.1"/>
    <property type="molecule type" value="Genomic_DNA"/>
</dbReference>
<dbReference type="OrthoDB" id="7628065at2"/>
<gene>
    <name evidence="7" type="ORF">CA257_20620</name>
    <name evidence="8" type="ORF">DAH66_07975</name>
</gene>
<keyword evidence="4" id="KW-0804">Transcription</keyword>
<dbReference type="InterPro" id="IPR013324">
    <property type="entry name" value="RNA_pol_sigma_r3/r4-like"/>
</dbReference>
<dbReference type="PANTHER" id="PTHR43133:SF63">
    <property type="entry name" value="RNA POLYMERASE SIGMA FACTOR FECI-RELATED"/>
    <property type="match status" value="1"/>
</dbReference>
<evidence type="ECO:0000313" key="10">
    <source>
        <dbReference type="Proteomes" id="UP000287746"/>
    </source>
</evidence>
<dbReference type="InterPro" id="IPR013249">
    <property type="entry name" value="RNA_pol_sigma70_r4_t2"/>
</dbReference>
<feature type="domain" description="RNA polymerase sigma factor 70 region 4 type 2" evidence="6">
    <location>
        <begin position="114"/>
        <end position="164"/>
    </location>
</feature>
<dbReference type="GO" id="GO:0016987">
    <property type="term" value="F:sigma factor activity"/>
    <property type="evidence" value="ECO:0007669"/>
    <property type="project" value="UniProtKB-KW"/>
</dbReference>
<dbReference type="Proteomes" id="UP000287746">
    <property type="component" value="Unassembled WGS sequence"/>
</dbReference>
<evidence type="ECO:0000313" key="8">
    <source>
        <dbReference type="EMBL" id="RSY87551.1"/>
    </source>
</evidence>
<evidence type="ECO:0000259" key="5">
    <source>
        <dbReference type="Pfam" id="PF04542"/>
    </source>
</evidence>
<keyword evidence="3" id="KW-0731">Sigma factor</keyword>
<evidence type="ECO:0000313" key="7">
    <source>
        <dbReference type="EMBL" id="RSU99193.1"/>
    </source>
</evidence>
<evidence type="ECO:0000256" key="4">
    <source>
        <dbReference type="ARBA" id="ARBA00023163"/>
    </source>
</evidence>
<organism evidence="8 10">
    <name type="scientific">Sphingomonas koreensis</name>
    <dbReference type="NCBI Taxonomy" id="93064"/>
    <lineage>
        <taxon>Bacteria</taxon>
        <taxon>Pseudomonadati</taxon>
        <taxon>Pseudomonadota</taxon>
        <taxon>Alphaproteobacteria</taxon>
        <taxon>Sphingomonadales</taxon>
        <taxon>Sphingomonadaceae</taxon>
        <taxon>Sphingomonas</taxon>
    </lineage>
</organism>
<dbReference type="InterPro" id="IPR013325">
    <property type="entry name" value="RNA_pol_sigma_r2"/>
</dbReference>
<dbReference type="Pfam" id="PF08281">
    <property type="entry name" value="Sigma70_r4_2"/>
    <property type="match status" value="1"/>
</dbReference>
<evidence type="ECO:0000259" key="6">
    <source>
        <dbReference type="Pfam" id="PF08281"/>
    </source>
</evidence>
<dbReference type="AlphaFoldDB" id="A0A430G5M9"/>
<accession>A0A430G5M9</accession>
<dbReference type="Gene3D" id="1.10.1740.10">
    <property type="match status" value="1"/>
</dbReference>
<name>A0A430G5M9_9SPHN</name>
<reference evidence="9 10" key="1">
    <citation type="submission" date="2018-07" db="EMBL/GenBank/DDBJ databases">
        <title>Genomic and Epidemiologic Investigation of an Indolent Hospital Outbreak.</title>
        <authorList>
            <person name="Johnson R.C."/>
            <person name="Deming C."/>
            <person name="Conlan S."/>
            <person name="Zellmer C.J."/>
            <person name="Michelin A.V."/>
            <person name="Lee-Lin S."/>
            <person name="Thomas P.J."/>
            <person name="Park M."/>
            <person name="Weingarten R.A."/>
            <person name="Less J."/>
            <person name="Dekker J.P."/>
            <person name="Frank K.M."/>
            <person name="Musser K.A."/>
            <person name="Mcquiston J.R."/>
            <person name="Henderson D.K."/>
            <person name="Lau A.F."/>
            <person name="Palmore T.N."/>
            <person name="Segre J.A."/>
        </authorList>
    </citation>
    <scope>NUCLEOTIDE SEQUENCE [LARGE SCALE GENOMIC DNA]</scope>
    <source>
        <strain evidence="8 10">SK-CDC1_0717</strain>
        <strain evidence="7 9">SK-NIH.Env10_0317</strain>
    </source>
</reference>
<dbReference type="SUPFAM" id="SSF88659">
    <property type="entry name" value="Sigma3 and sigma4 domains of RNA polymerase sigma factors"/>
    <property type="match status" value="1"/>
</dbReference>